<dbReference type="SUPFAM" id="SSF75553">
    <property type="entry name" value="Smc hinge domain"/>
    <property type="match status" value="1"/>
</dbReference>
<dbReference type="GO" id="GO:0007059">
    <property type="term" value="P:chromosome segregation"/>
    <property type="evidence" value="ECO:0007669"/>
    <property type="project" value="UniProtKB-UniRule"/>
</dbReference>
<keyword evidence="3 6" id="KW-0067">ATP-binding</keyword>
<comment type="function">
    <text evidence="6">Required for chromosome condensation and partitioning.</text>
</comment>
<dbReference type="Gene3D" id="1.10.287.1490">
    <property type="match status" value="1"/>
</dbReference>
<feature type="coiled-coil region" evidence="6">
    <location>
        <begin position="167"/>
        <end position="201"/>
    </location>
</feature>
<comment type="domain">
    <text evidence="6">Contains large globular domains required for ATP hydrolysis at each terminus and a third globular domain forming a flexible hinge near the middle of the molecule. These domains are separated by coiled-coil structures.</text>
</comment>
<dbReference type="GO" id="GO:0016887">
    <property type="term" value="F:ATP hydrolysis activity"/>
    <property type="evidence" value="ECO:0007669"/>
    <property type="project" value="InterPro"/>
</dbReference>
<feature type="coiled-coil region" evidence="6">
    <location>
        <begin position="652"/>
        <end position="686"/>
    </location>
</feature>
<dbReference type="Gene3D" id="3.40.50.300">
    <property type="entry name" value="P-loop containing nucleotide triphosphate hydrolases"/>
    <property type="match status" value="2"/>
</dbReference>
<feature type="compositionally biased region" description="Low complexity" evidence="7">
    <location>
        <begin position="248"/>
        <end position="257"/>
    </location>
</feature>
<name>A0A917IMC9_9MICC</name>
<dbReference type="HAMAP" id="MF_01894">
    <property type="entry name" value="Smc_prok"/>
    <property type="match status" value="1"/>
</dbReference>
<dbReference type="NCBIfam" id="TIGR02168">
    <property type="entry name" value="SMC_prok_B"/>
    <property type="match status" value="1"/>
</dbReference>
<gene>
    <name evidence="6 10" type="primary">smc</name>
    <name evidence="10" type="ORF">GCM10007359_05280</name>
</gene>
<comment type="subcellular location">
    <subcellularLocation>
        <location evidence="6">Cytoplasm</location>
    </subcellularLocation>
</comment>
<evidence type="ECO:0000256" key="6">
    <source>
        <dbReference type="HAMAP-Rule" id="MF_01894"/>
    </source>
</evidence>
<dbReference type="EMBL" id="BMDC01000001">
    <property type="protein sequence ID" value="GGH58754.1"/>
    <property type="molecule type" value="Genomic_DNA"/>
</dbReference>
<evidence type="ECO:0000259" key="8">
    <source>
        <dbReference type="Pfam" id="PF02463"/>
    </source>
</evidence>
<evidence type="ECO:0000256" key="4">
    <source>
        <dbReference type="ARBA" id="ARBA00023054"/>
    </source>
</evidence>
<dbReference type="GO" id="GO:0007062">
    <property type="term" value="P:sister chromatid cohesion"/>
    <property type="evidence" value="ECO:0007669"/>
    <property type="project" value="InterPro"/>
</dbReference>
<reference evidence="10 11" key="1">
    <citation type="journal article" date="2014" name="Int. J. Syst. Evol. Microbiol.">
        <title>Complete genome sequence of Corynebacterium casei LMG S-19264T (=DSM 44701T), isolated from a smear-ripened cheese.</title>
        <authorList>
            <consortium name="US DOE Joint Genome Institute (JGI-PGF)"/>
            <person name="Walter F."/>
            <person name="Albersmeier A."/>
            <person name="Kalinowski J."/>
            <person name="Ruckert C."/>
        </authorList>
    </citation>
    <scope>NUCLEOTIDE SEQUENCE [LARGE SCALE GENOMIC DNA]</scope>
    <source>
        <strain evidence="10 11">CCM 8669</strain>
    </source>
</reference>
<evidence type="ECO:0000313" key="11">
    <source>
        <dbReference type="Proteomes" id="UP000600171"/>
    </source>
</evidence>
<dbReference type="Proteomes" id="UP000600171">
    <property type="component" value="Unassembled WGS sequence"/>
</dbReference>
<evidence type="ECO:0000256" key="2">
    <source>
        <dbReference type="ARBA" id="ARBA00022741"/>
    </source>
</evidence>
<dbReference type="Pfam" id="PF06470">
    <property type="entry name" value="SMC_hinge"/>
    <property type="match status" value="1"/>
</dbReference>
<comment type="caution">
    <text evidence="10">The sequence shown here is derived from an EMBL/GenBank/DDBJ whole genome shotgun (WGS) entry which is preliminary data.</text>
</comment>
<dbReference type="GO" id="GO:0005524">
    <property type="term" value="F:ATP binding"/>
    <property type="evidence" value="ECO:0007669"/>
    <property type="project" value="UniProtKB-UniRule"/>
</dbReference>
<dbReference type="GO" id="GO:0030261">
    <property type="term" value="P:chromosome condensation"/>
    <property type="evidence" value="ECO:0007669"/>
    <property type="project" value="InterPro"/>
</dbReference>
<evidence type="ECO:0000256" key="3">
    <source>
        <dbReference type="ARBA" id="ARBA00022840"/>
    </source>
</evidence>
<dbReference type="PANTHER" id="PTHR43977">
    <property type="entry name" value="STRUCTURAL MAINTENANCE OF CHROMOSOMES PROTEIN 3"/>
    <property type="match status" value="1"/>
</dbReference>
<dbReference type="SUPFAM" id="SSF52540">
    <property type="entry name" value="P-loop containing nucleoside triphosphate hydrolases"/>
    <property type="match status" value="1"/>
</dbReference>
<comment type="similarity">
    <text evidence="6">Belongs to the SMC family.</text>
</comment>
<keyword evidence="11" id="KW-1185">Reference proteome</keyword>
<keyword evidence="1 6" id="KW-0963">Cytoplasm</keyword>
<feature type="region of interest" description="Disordered" evidence="7">
    <location>
        <begin position="248"/>
        <end position="274"/>
    </location>
</feature>
<dbReference type="InterPro" id="IPR011890">
    <property type="entry name" value="SMC_prok"/>
</dbReference>
<dbReference type="InterPro" id="IPR027417">
    <property type="entry name" value="P-loop_NTPase"/>
</dbReference>
<feature type="coiled-coil region" evidence="6">
    <location>
        <begin position="853"/>
        <end position="1005"/>
    </location>
</feature>
<evidence type="ECO:0000256" key="7">
    <source>
        <dbReference type="SAM" id="MobiDB-lite"/>
    </source>
</evidence>
<feature type="domain" description="SMC hinge" evidence="9">
    <location>
        <begin position="508"/>
        <end position="604"/>
    </location>
</feature>
<dbReference type="InterPro" id="IPR024704">
    <property type="entry name" value="SMC"/>
</dbReference>
<keyword evidence="4 6" id="KW-0175">Coiled coil</keyword>
<organism evidence="10 11">
    <name type="scientific">Rothia aerolata</name>
    <dbReference type="NCBI Taxonomy" id="1812262"/>
    <lineage>
        <taxon>Bacteria</taxon>
        <taxon>Bacillati</taxon>
        <taxon>Actinomycetota</taxon>
        <taxon>Actinomycetes</taxon>
        <taxon>Micrococcales</taxon>
        <taxon>Micrococcaceae</taxon>
        <taxon>Rothia</taxon>
    </lineage>
</organism>
<sequence length="1160" mass="128171">MHLKSLTLRGFKSFASTTVFEFDPAINAVVGPNGSGKSNVVDALNWVLGEQGPKSLRGGSMKDVIFAGTSSRSSLGRAKVTLVIDNSDSALDFPATEVEVSRTMFRSGGSEYEINGSAVRLADVQDLLSDAGVGKSQHAVVGQGHIERILHASSLERRGFIEEAAGVLKYRRRAEKAERKLANLKANLDRLEDLEAELLSQLEPLGEQAETAREAREVQAQARALRSDLLAASAAELVRQQKEQDDAAAAVRQQQRRAQAEVESSENKQVSLNRESEKLRKQIESLRQRIVTLDQLLARARAVAAVAAERLRSQPDSTLAGHRERITRAKTEESSLAQQVETWQKKQTELARELEQHKAKTEELSHLLVQGEAELENLENQRQNHRTSVAELTSALAVARARAEKAEALKSEREDELEEARRVLKNLQSVLEEAGNAELERTSELKGLEKSVEEARTERSNLAENLEKARQRVTELQLSHEGLKAQHATLRQALDTSGSEGKETVPSHLQRVYEALTVEKGWEKAVARALGELAEAWLVEEETDQEFSRVFLRRKGKGSSAQTGETSVSLPAKYTPATSLISGEATVLTSLEPILAGVALCENLPPRSKYEKQLAKYPGLVLIAANGAMHTPQATLLGQGIQRSTLETAAQIAAVEEERATVQGELTAAQEAVKGAEEEFEQSRQREKTLARSVGSARAALASASAELMSLKSRGESATADLKRLSKKAETAAALEAEAQQELEKAVKELDRAVATQPAAGLTELKEKNQELRAELNSLKTELATLEVREENARQQAASCQQQLLASRQELDRLTGELAQQEELENLHRVQRAQAGSLRGRAEELETVLKKEAEAAREDLSSIQRSRKELAEQEEAAQDVRKHLRAELDQLTRQLGDVGIERAKLEAQRDNLERRAEEELSADLEDLLENFAQRQESFDRSEAERKLAEAQKQLEQLGTVNPLALEEYSALEQRHSYLKEQIDDLKKSRSDMRSLMRQLNQHIRDEFTRAFEETREQFERIFAEIFPGGEGTLVLTDPDDTLESGIDIQARPAGKKVKRLSLLSGGERALVSLALLTAIFAARPGPFYVLDEVEAALDDRNLSRILEVFKELAVHSQLIIVTHKPRTVEIAEAIYGISVVDGVSQVMSQSASALKKEIEG</sequence>
<accession>A0A917IMC9</accession>
<feature type="domain" description="RecF/RecN/SMC N-terminal" evidence="8">
    <location>
        <begin position="2"/>
        <end position="1141"/>
    </location>
</feature>
<keyword evidence="5 6" id="KW-0238">DNA-binding</keyword>
<feature type="coiled-coil region" evidence="6">
    <location>
        <begin position="340"/>
        <end position="486"/>
    </location>
</feature>
<dbReference type="GO" id="GO:0006260">
    <property type="term" value="P:DNA replication"/>
    <property type="evidence" value="ECO:0007669"/>
    <property type="project" value="UniProtKB-UniRule"/>
</dbReference>
<dbReference type="InterPro" id="IPR010935">
    <property type="entry name" value="SMC_hinge"/>
</dbReference>
<dbReference type="AlphaFoldDB" id="A0A917IMC9"/>
<dbReference type="InterPro" id="IPR003395">
    <property type="entry name" value="RecF/RecN/SMC_N"/>
</dbReference>
<dbReference type="GO" id="GO:0005737">
    <property type="term" value="C:cytoplasm"/>
    <property type="evidence" value="ECO:0007669"/>
    <property type="project" value="UniProtKB-SubCell"/>
</dbReference>
<dbReference type="GO" id="GO:0003677">
    <property type="term" value="F:DNA binding"/>
    <property type="evidence" value="ECO:0007669"/>
    <property type="project" value="UniProtKB-UniRule"/>
</dbReference>
<dbReference type="InterPro" id="IPR036277">
    <property type="entry name" value="SMC_hinge_sf"/>
</dbReference>
<protein>
    <recommendedName>
        <fullName evidence="6">Chromosome partition protein Smc</fullName>
    </recommendedName>
</protein>
<feature type="coiled-coil region" evidence="6">
    <location>
        <begin position="722"/>
        <end position="824"/>
    </location>
</feature>
<evidence type="ECO:0000259" key="9">
    <source>
        <dbReference type="Pfam" id="PF06470"/>
    </source>
</evidence>
<dbReference type="GO" id="GO:0005694">
    <property type="term" value="C:chromosome"/>
    <property type="evidence" value="ECO:0007669"/>
    <property type="project" value="InterPro"/>
</dbReference>
<feature type="binding site" evidence="6">
    <location>
        <begin position="32"/>
        <end position="39"/>
    </location>
    <ligand>
        <name>ATP</name>
        <dbReference type="ChEBI" id="CHEBI:30616"/>
    </ligand>
</feature>
<proteinExistence type="inferred from homology"/>
<keyword evidence="2 6" id="KW-0547">Nucleotide-binding</keyword>
<evidence type="ECO:0000256" key="1">
    <source>
        <dbReference type="ARBA" id="ARBA00022490"/>
    </source>
</evidence>
<evidence type="ECO:0000256" key="5">
    <source>
        <dbReference type="ARBA" id="ARBA00023125"/>
    </source>
</evidence>
<dbReference type="PIRSF" id="PIRSF005719">
    <property type="entry name" value="SMC"/>
    <property type="match status" value="1"/>
</dbReference>
<dbReference type="RefSeq" id="WP_188358769.1">
    <property type="nucleotide sequence ID" value="NZ_BMDC01000001.1"/>
</dbReference>
<comment type="subunit">
    <text evidence="6">Homodimer.</text>
</comment>
<dbReference type="Pfam" id="PF02463">
    <property type="entry name" value="SMC_N"/>
    <property type="match status" value="1"/>
</dbReference>
<evidence type="ECO:0000313" key="10">
    <source>
        <dbReference type="EMBL" id="GGH58754.1"/>
    </source>
</evidence>